<dbReference type="AlphaFoldDB" id="A0AAD6S7P1"/>
<evidence type="ECO:0000313" key="4">
    <source>
        <dbReference type="EMBL" id="KAJ7022744.1"/>
    </source>
</evidence>
<sequence length="347" mass="38145">MEAVAALPMAGHAFRVWVFCLLLGSWLNTALFTLEVALSLFCLWCWTMPRASRCGLILILVNDTVGTFAVFANLFRFVVEGEQQENWPIAILLVSTALSAVIEQTFMVHRYWKVIRHTIWSAFIMLLAVAHIVMTVSAVGLGEPYKRVLIHNVDMTTISLIICTVADVLIALSLVWSLSGIDPVWRSTQHLIRAVCVGALTTGAVVATITILSMVTLVLNGLDRIIFGIFVSIMGRVYSLTILVNFIRRRRQLSAANSPPVRAENIRRSPLSIAIGSSRPASSVDVRETRRTPEEEARSLAGSPHSEYALESTGEAAEFKGELSPLSTTSALESQPQPRIPYVGSPR</sequence>
<comment type="caution">
    <text evidence="4">The sequence shown here is derived from an EMBL/GenBank/DDBJ whole genome shotgun (WGS) entry which is preliminary data.</text>
</comment>
<protein>
    <recommendedName>
        <fullName evidence="3">DUF6534 domain-containing protein</fullName>
    </recommendedName>
</protein>
<feature type="compositionally biased region" description="Basic and acidic residues" evidence="1">
    <location>
        <begin position="285"/>
        <end position="298"/>
    </location>
</feature>
<keyword evidence="2" id="KW-0812">Transmembrane</keyword>
<feature type="transmembrane region" description="Helical" evidence="2">
    <location>
        <begin position="158"/>
        <end position="179"/>
    </location>
</feature>
<keyword evidence="2" id="KW-0472">Membrane</keyword>
<keyword evidence="5" id="KW-1185">Reference proteome</keyword>
<feature type="transmembrane region" description="Helical" evidence="2">
    <location>
        <begin position="118"/>
        <end position="138"/>
    </location>
</feature>
<feature type="transmembrane region" description="Helical" evidence="2">
    <location>
        <begin position="191"/>
        <end position="219"/>
    </location>
</feature>
<dbReference type="Proteomes" id="UP001218188">
    <property type="component" value="Unassembled WGS sequence"/>
</dbReference>
<evidence type="ECO:0000259" key="3">
    <source>
        <dbReference type="Pfam" id="PF20152"/>
    </source>
</evidence>
<feature type="transmembrane region" description="Helical" evidence="2">
    <location>
        <begin position="87"/>
        <end position="106"/>
    </location>
</feature>
<name>A0AAD6S7P1_9AGAR</name>
<reference evidence="4" key="1">
    <citation type="submission" date="2023-03" db="EMBL/GenBank/DDBJ databases">
        <title>Massive genome expansion in bonnet fungi (Mycena s.s.) driven by repeated elements and novel gene families across ecological guilds.</title>
        <authorList>
            <consortium name="Lawrence Berkeley National Laboratory"/>
            <person name="Harder C.B."/>
            <person name="Miyauchi S."/>
            <person name="Viragh M."/>
            <person name="Kuo A."/>
            <person name="Thoen E."/>
            <person name="Andreopoulos B."/>
            <person name="Lu D."/>
            <person name="Skrede I."/>
            <person name="Drula E."/>
            <person name="Henrissat B."/>
            <person name="Morin E."/>
            <person name="Kohler A."/>
            <person name="Barry K."/>
            <person name="LaButti K."/>
            <person name="Morin E."/>
            <person name="Salamov A."/>
            <person name="Lipzen A."/>
            <person name="Mereny Z."/>
            <person name="Hegedus B."/>
            <person name="Baldrian P."/>
            <person name="Stursova M."/>
            <person name="Weitz H."/>
            <person name="Taylor A."/>
            <person name="Grigoriev I.V."/>
            <person name="Nagy L.G."/>
            <person name="Martin F."/>
            <person name="Kauserud H."/>
        </authorList>
    </citation>
    <scope>NUCLEOTIDE SEQUENCE</scope>
    <source>
        <strain evidence="4">CBHHK200</strain>
    </source>
</reference>
<organism evidence="4 5">
    <name type="scientific">Mycena alexandri</name>
    <dbReference type="NCBI Taxonomy" id="1745969"/>
    <lineage>
        <taxon>Eukaryota</taxon>
        <taxon>Fungi</taxon>
        <taxon>Dikarya</taxon>
        <taxon>Basidiomycota</taxon>
        <taxon>Agaricomycotina</taxon>
        <taxon>Agaricomycetes</taxon>
        <taxon>Agaricomycetidae</taxon>
        <taxon>Agaricales</taxon>
        <taxon>Marasmiineae</taxon>
        <taxon>Mycenaceae</taxon>
        <taxon>Mycena</taxon>
    </lineage>
</organism>
<dbReference type="Pfam" id="PF20152">
    <property type="entry name" value="DUF6534"/>
    <property type="match status" value="1"/>
</dbReference>
<evidence type="ECO:0000256" key="2">
    <source>
        <dbReference type="SAM" id="Phobius"/>
    </source>
</evidence>
<gene>
    <name evidence="4" type="ORF">C8F04DRAFT_233348</name>
</gene>
<keyword evidence="2" id="KW-1133">Transmembrane helix</keyword>
<proteinExistence type="predicted"/>
<dbReference type="EMBL" id="JARJCM010000204">
    <property type="protein sequence ID" value="KAJ7022744.1"/>
    <property type="molecule type" value="Genomic_DNA"/>
</dbReference>
<evidence type="ECO:0000256" key="1">
    <source>
        <dbReference type="SAM" id="MobiDB-lite"/>
    </source>
</evidence>
<feature type="transmembrane region" description="Helical" evidence="2">
    <location>
        <begin position="225"/>
        <end position="247"/>
    </location>
</feature>
<feature type="transmembrane region" description="Helical" evidence="2">
    <location>
        <begin position="56"/>
        <end position="75"/>
    </location>
</feature>
<feature type="region of interest" description="Disordered" evidence="1">
    <location>
        <begin position="277"/>
        <end position="347"/>
    </location>
</feature>
<feature type="compositionally biased region" description="Polar residues" evidence="1">
    <location>
        <begin position="325"/>
        <end position="337"/>
    </location>
</feature>
<dbReference type="InterPro" id="IPR045339">
    <property type="entry name" value="DUF6534"/>
</dbReference>
<evidence type="ECO:0000313" key="5">
    <source>
        <dbReference type="Proteomes" id="UP001218188"/>
    </source>
</evidence>
<accession>A0AAD6S7P1</accession>
<feature type="transmembrane region" description="Helical" evidence="2">
    <location>
        <begin position="16"/>
        <end position="44"/>
    </location>
</feature>
<feature type="domain" description="DUF6534" evidence="3">
    <location>
        <begin position="164"/>
        <end position="250"/>
    </location>
</feature>